<dbReference type="Proteomes" id="UP000612362">
    <property type="component" value="Unassembled WGS sequence"/>
</dbReference>
<keyword evidence="2" id="KW-0815">Transposition</keyword>
<protein>
    <recommendedName>
        <fullName evidence="9">Transposase</fullName>
    </recommendedName>
</protein>
<feature type="domain" description="Probable transposase IS891/IS1136/IS1341" evidence="5">
    <location>
        <begin position="153"/>
        <end position="266"/>
    </location>
</feature>
<gene>
    <name evidence="7" type="ORF">KSX_43190</name>
</gene>
<dbReference type="EMBL" id="BNJF01000002">
    <property type="protein sequence ID" value="GHO46156.1"/>
    <property type="molecule type" value="Genomic_DNA"/>
</dbReference>
<evidence type="ECO:0000259" key="6">
    <source>
        <dbReference type="Pfam" id="PF07282"/>
    </source>
</evidence>
<reference evidence="7" key="1">
    <citation type="submission" date="2020-10" db="EMBL/GenBank/DDBJ databases">
        <title>Taxonomic study of unclassified bacteria belonging to the class Ktedonobacteria.</title>
        <authorList>
            <person name="Yabe S."/>
            <person name="Wang C.M."/>
            <person name="Zheng Y."/>
            <person name="Sakai Y."/>
            <person name="Cavaletti L."/>
            <person name="Monciardini P."/>
            <person name="Donadio S."/>
        </authorList>
    </citation>
    <scope>NUCLEOTIDE SEQUENCE</scope>
    <source>
        <strain evidence="7">SOSP1-1</strain>
    </source>
</reference>
<dbReference type="Pfam" id="PF07282">
    <property type="entry name" value="Cas12f1-like_TNB"/>
    <property type="match status" value="1"/>
</dbReference>
<feature type="domain" description="Cas12f1-like TNB" evidence="6">
    <location>
        <begin position="290"/>
        <end position="352"/>
    </location>
</feature>
<keyword evidence="8" id="KW-1185">Reference proteome</keyword>
<dbReference type="NCBIfam" id="NF040570">
    <property type="entry name" value="guided_TnpB"/>
    <property type="match status" value="1"/>
</dbReference>
<dbReference type="PANTHER" id="PTHR36172">
    <property type="match status" value="1"/>
</dbReference>
<dbReference type="GO" id="GO:0006310">
    <property type="term" value="P:DNA recombination"/>
    <property type="evidence" value="ECO:0007669"/>
    <property type="project" value="UniProtKB-KW"/>
</dbReference>
<dbReference type="InterPro" id="IPR051491">
    <property type="entry name" value="Recombinase/Transposase-rel"/>
</dbReference>
<dbReference type="InterPro" id="IPR010095">
    <property type="entry name" value="Cas12f1-like_TNB"/>
</dbReference>
<dbReference type="GO" id="GO:0032196">
    <property type="term" value="P:transposition"/>
    <property type="evidence" value="ECO:0007669"/>
    <property type="project" value="UniProtKB-KW"/>
</dbReference>
<dbReference type="RefSeq" id="WP_268886670.1">
    <property type="nucleotide sequence ID" value="NZ_BNJF01000002.1"/>
</dbReference>
<name>A0A8J3I214_9CHLR</name>
<evidence type="ECO:0000256" key="2">
    <source>
        <dbReference type="ARBA" id="ARBA00022578"/>
    </source>
</evidence>
<evidence type="ECO:0000313" key="7">
    <source>
        <dbReference type="EMBL" id="GHO46156.1"/>
    </source>
</evidence>
<comment type="similarity">
    <text evidence="1">In the C-terminal section; belongs to the transposase 35 family.</text>
</comment>
<organism evidence="7 8">
    <name type="scientific">Ktedonospora formicarum</name>
    <dbReference type="NCBI Taxonomy" id="2778364"/>
    <lineage>
        <taxon>Bacteria</taxon>
        <taxon>Bacillati</taxon>
        <taxon>Chloroflexota</taxon>
        <taxon>Ktedonobacteria</taxon>
        <taxon>Ktedonobacterales</taxon>
        <taxon>Ktedonobacteraceae</taxon>
        <taxon>Ktedonospora</taxon>
    </lineage>
</organism>
<keyword evidence="4" id="KW-0233">DNA recombination</keyword>
<accession>A0A8J3I214</accession>
<evidence type="ECO:0000259" key="5">
    <source>
        <dbReference type="Pfam" id="PF01385"/>
    </source>
</evidence>
<evidence type="ECO:0000256" key="4">
    <source>
        <dbReference type="ARBA" id="ARBA00023172"/>
    </source>
</evidence>
<dbReference type="PANTHER" id="PTHR36172:SF1">
    <property type="entry name" value="RESOLVASE-RELATED"/>
    <property type="match status" value="1"/>
</dbReference>
<evidence type="ECO:0000256" key="1">
    <source>
        <dbReference type="ARBA" id="ARBA00008761"/>
    </source>
</evidence>
<comment type="caution">
    <text evidence="7">The sequence shown here is derived from an EMBL/GenBank/DDBJ whole genome shotgun (WGS) entry which is preliminary data.</text>
</comment>
<dbReference type="AlphaFoldDB" id="A0A8J3I214"/>
<dbReference type="Pfam" id="PF01385">
    <property type="entry name" value="OrfB_IS605"/>
    <property type="match status" value="1"/>
</dbReference>
<evidence type="ECO:0008006" key="9">
    <source>
        <dbReference type="Google" id="ProtNLM"/>
    </source>
</evidence>
<keyword evidence="3" id="KW-0238">DNA-binding</keyword>
<dbReference type="NCBIfam" id="TIGR01766">
    <property type="entry name" value="IS200/IS605 family accessory protein TnpB-like domain"/>
    <property type="match status" value="1"/>
</dbReference>
<proteinExistence type="inferred from homology"/>
<dbReference type="InterPro" id="IPR001959">
    <property type="entry name" value="Transposase"/>
</dbReference>
<sequence>MKPRSQSTLLYNWQVMRLRNGEKWNIYEAKKSLQVSKVHDPELVHVYGKLLQEVYFRLDGAMKAFYRRVKAGETPGFPRVRPRHCFFTLCYPALYIKVEDNKLILPTGGGGKHGAKVYPNIVAHLTETPPTHYKEVAISRDARGNYYASFVAEREEEQHEYDGVVAFDLGIKTLATGINEQGRLYHVGRYKGGQWYNRQLDRIRSKRDKCQKKSRRYRHLSQVYKRVSEKKRNKQRDSLHKASHLIAHTLVERTVVVGDLSQRQMVMKEHLEHNKQLNRMTFNDWGLHLFIQMLTYKCKFYGKELQFVDERNTSKQCSGCGHLQAMPLWKRTYNCVECGLVMNRDDNSARNILTRFLARLGPYTLSAECGVLHEDHNSVEVKEASCPMHMQQLELW</sequence>
<evidence type="ECO:0000313" key="8">
    <source>
        <dbReference type="Proteomes" id="UP000612362"/>
    </source>
</evidence>
<evidence type="ECO:0000256" key="3">
    <source>
        <dbReference type="ARBA" id="ARBA00023125"/>
    </source>
</evidence>
<dbReference type="GO" id="GO:0003677">
    <property type="term" value="F:DNA binding"/>
    <property type="evidence" value="ECO:0007669"/>
    <property type="project" value="UniProtKB-KW"/>
</dbReference>